<evidence type="ECO:0000313" key="3">
    <source>
        <dbReference type="EMBL" id="CEK89872.1"/>
    </source>
</evidence>
<organism evidence="2">
    <name type="scientific">Arion vulgaris</name>
    <dbReference type="NCBI Taxonomy" id="1028688"/>
    <lineage>
        <taxon>Eukaryota</taxon>
        <taxon>Metazoa</taxon>
        <taxon>Spiralia</taxon>
        <taxon>Lophotrochozoa</taxon>
        <taxon>Mollusca</taxon>
        <taxon>Gastropoda</taxon>
        <taxon>Heterobranchia</taxon>
        <taxon>Euthyneura</taxon>
        <taxon>Panpulmonata</taxon>
        <taxon>Eupulmonata</taxon>
        <taxon>Stylommatophora</taxon>
        <taxon>Helicina</taxon>
        <taxon>Arionoidea</taxon>
        <taxon>Arionidae</taxon>
        <taxon>Arion</taxon>
    </lineage>
</organism>
<protein>
    <submittedName>
        <fullName evidence="2">Uncharacterized protein</fullName>
    </submittedName>
</protein>
<dbReference type="AlphaFoldDB" id="A0A0B7BC52"/>
<gene>
    <name evidence="2" type="primary">ORF173473</name>
    <name evidence="1" type="synonym">ORF173462</name>
    <name evidence="3" type="synonym">ORF173476</name>
</gene>
<dbReference type="EMBL" id="HACG01043004">
    <property type="protein sequence ID" value="CEK89869.1"/>
    <property type="molecule type" value="Transcribed_RNA"/>
</dbReference>
<evidence type="ECO:0000313" key="1">
    <source>
        <dbReference type="EMBL" id="CEK89869.1"/>
    </source>
</evidence>
<dbReference type="EMBL" id="HACG01043006">
    <property type="protein sequence ID" value="CEK89871.1"/>
    <property type="molecule type" value="Transcribed_RNA"/>
</dbReference>
<reference evidence="2" key="1">
    <citation type="submission" date="2014-12" db="EMBL/GenBank/DDBJ databases">
        <title>Insight into the proteome of Arion vulgaris.</title>
        <authorList>
            <person name="Aradska J."/>
            <person name="Bulat T."/>
            <person name="Smidak R."/>
            <person name="Sarate P."/>
            <person name="Gangsoo J."/>
            <person name="Sialana F."/>
            <person name="Bilban M."/>
            <person name="Lubec G."/>
        </authorList>
    </citation>
    <scope>NUCLEOTIDE SEQUENCE</scope>
    <source>
        <tissue evidence="2">Skin</tissue>
    </source>
</reference>
<accession>A0A0B7BC52</accession>
<evidence type="ECO:0000313" key="2">
    <source>
        <dbReference type="EMBL" id="CEK89871.1"/>
    </source>
</evidence>
<sequence length="49" mass="5394">MPFSVAPGEKASNPKPRSVTFGLQGVNTINVYILKTPKIYAEFARVVTR</sequence>
<feature type="non-terminal residue" evidence="2">
    <location>
        <position position="49"/>
    </location>
</feature>
<dbReference type="EMBL" id="HACG01043007">
    <property type="protein sequence ID" value="CEK89872.1"/>
    <property type="molecule type" value="Transcribed_RNA"/>
</dbReference>
<name>A0A0B7BC52_9EUPU</name>
<proteinExistence type="predicted"/>